<feature type="compositionally biased region" description="Low complexity" evidence="1">
    <location>
        <begin position="386"/>
        <end position="409"/>
    </location>
</feature>
<dbReference type="RefSeq" id="WP_055577754.1">
    <property type="nucleotide sequence ID" value="NZ_LKTM01000112.1"/>
</dbReference>
<organism evidence="2 3">
    <name type="scientific">Mycobacterium gordonae</name>
    <dbReference type="NCBI Taxonomy" id="1778"/>
    <lineage>
        <taxon>Bacteria</taxon>
        <taxon>Bacillati</taxon>
        <taxon>Actinomycetota</taxon>
        <taxon>Actinomycetes</taxon>
        <taxon>Mycobacteriales</taxon>
        <taxon>Mycobacteriaceae</taxon>
        <taxon>Mycobacterium</taxon>
    </lineage>
</organism>
<dbReference type="Proteomes" id="UP000051677">
    <property type="component" value="Unassembled WGS sequence"/>
</dbReference>
<feature type="compositionally biased region" description="Low complexity" evidence="1">
    <location>
        <begin position="260"/>
        <end position="272"/>
    </location>
</feature>
<feature type="compositionally biased region" description="Low complexity" evidence="1">
    <location>
        <begin position="281"/>
        <end position="322"/>
    </location>
</feature>
<feature type="compositionally biased region" description="Gly residues" evidence="1">
    <location>
        <begin position="236"/>
        <end position="254"/>
    </location>
</feature>
<sequence length="459" mass="46257">MSNDPPDLEWTVHDDQYLGDPGPENYKLPHLIKSYIGQTLFNDLNNLDSTKSAGQSTKAAPLEHINTFVEGYDGLKDAADDIAVGHHNIWNNISTALQSAHNAFQDAIAAAENSLSGATATAVFNKARESLGYLMALTDATQRMDPLVDTFSRDIKETRDWFIAAKAQLDNDAKARAAYMDIPENDARDDLLVAHYNREAQQTIHSFYNPPIEWIGQRHPDMSTAAPQIGGSPSPGSGGLGGGPPGGLKPGGLGAPATPSPGGLALPHAPAAQSGAPTPSADALQGLGDAAKGAGDAANNAGQQAQNAAGQAGNAANQALGQTPKGRQGGTGGLPEGVLGLGPKGLKGAANGSGSGARGGGAGGARSPAVSKPSAPLTQPSKAVTSAPAPRSGVAGGSASPGAGTPVAGQRGPGGTAREHKASKALRNTKHGQEVIGETEGVVPVVGDESNESGPSNPK</sequence>
<feature type="compositionally biased region" description="Gly residues" evidence="1">
    <location>
        <begin position="327"/>
        <end position="364"/>
    </location>
</feature>
<evidence type="ECO:0000313" key="2">
    <source>
        <dbReference type="EMBL" id="KQH79202.1"/>
    </source>
</evidence>
<protein>
    <submittedName>
        <fullName evidence="2">Uncharacterized protein</fullName>
    </submittedName>
</protein>
<dbReference type="STRING" id="1778.A9W97_01740"/>
<reference evidence="2 3" key="1">
    <citation type="submission" date="2015-10" db="EMBL/GenBank/DDBJ databases">
        <title>Mycobacterium gordonae draft genome assembly.</title>
        <authorList>
            <person name="Ustinova V."/>
            <person name="Smirnova T."/>
            <person name="Blagodatskikh K."/>
            <person name="Varlamov D."/>
            <person name="Larionova E."/>
            <person name="Chernousova L."/>
        </authorList>
    </citation>
    <scope>NUCLEOTIDE SEQUENCE [LARGE SCALE GENOMIC DNA]</scope>
    <source>
        <strain evidence="2 3">CTRI 14-8773</strain>
    </source>
</reference>
<dbReference type="AlphaFoldDB" id="A0A0Q2LTR7"/>
<feature type="region of interest" description="Disordered" evidence="1">
    <location>
        <begin position="215"/>
        <end position="459"/>
    </location>
</feature>
<dbReference type="OrthoDB" id="4704952at2"/>
<proteinExistence type="predicted"/>
<comment type="caution">
    <text evidence="2">The sequence shown here is derived from an EMBL/GenBank/DDBJ whole genome shotgun (WGS) entry which is preliminary data.</text>
</comment>
<name>A0A0Q2LTR7_MYCGO</name>
<accession>A0A0Q2LTR7</accession>
<evidence type="ECO:0000256" key="1">
    <source>
        <dbReference type="SAM" id="MobiDB-lite"/>
    </source>
</evidence>
<dbReference type="EMBL" id="LKTM01000112">
    <property type="protein sequence ID" value="KQH79202.1"/>
    <property type="molecule type" value="Genomic_DNA"/>
</dbReference>
<gene>
    <name evidence="2" type="ORF">AO501_14110</name>
</gene>
<evidence type="ECO:0000313" key="3">
    <source>
        <dbReference type="Proteomes" id="UP000051677"/>
    </source>
</evidence>